<feature type="domain" description="Glycosyl transferase family 25" evidence="1">
    <location>
        <begin position="55"/>
        <end position="144"/>
    </location>
</feature>
<proteinExistence type="predicted"/>
<sequence length="228" mass="27128">MDKQPTQSQQIKNISDIQHIFYINLEHRKDRKMHVEEQLNVLGFKDNIIQRFPALQLSNGALGCSMSHLKCIQTAKDNGWPHVLVCEDDIQFINPELFINQLNLFLSSKKQYDWDLLLLAGNNMFPFEKTNDYCIQIHHCLTTTGYIVQSHYYDILIDNYKQGILHLIKEPDNKRSYAIDKYWIKLQEKDNWFLIIPPSVVQREDYSDIEKKMTNFNEYMLNYNKAYK</sequence>
<accession>A0A6C0B1K5</accession>
<dbReference type="AlphaFoldDB" id="A0A6C0B1K5"/>
<evidence type="ECO:0000313" key="2">
    <source>
        <dbReference type="EMBL" id="QHS85409.1"/>
    </source>
</evidence>
<dbReference type="InterPro" id="IPR002654">
    <property type="entry name" value="Glyco_trans_25"/>
</dbReference>
<dbReference type="CDD" id="cd06532">
    <property type="entry name" value="Glyco_transf_25"/>
    <property type="match status" value="1"/>
</dbReference>
<protein>
    <recommendedName>
        <fullName evidence="1">Glycosyl transferase family 25 domain-containing protein</fullName>
    </recommendedName>
</protein>
<dbReference type="Pfam" id="PF01755">
    <property type="entry name" value="Glyco_transf_25"/>
    <property type="match status" value="1"/>
</dbReference>
<organism evidence="2">
    <name type="scientific">viral metagenome</name>
    <dbReference type="NCBI Taxonomy" id="1070528"/>
    <lineage>
        <taxon>unclassified sequences</taxon>
        <taxon>metagenomes</taxon>
        <taxon>organismal metagenomes</taxon>
    </lineage>
</organism>
<name>A0A6C0B1K5_9ZZZZ</name>
<dbReference type="EMBL" id="MN739043">
    <property type="protein sequence ID" value="QHS85409.1"/>
    <property type="molecule type" value="Genomic_DNA"/>
</dbReference>
<reference evidence="2" key="1">
    <citation type="journal article" date="2020" name="Nature">
        <title>Giant virus diversity and host interactions through global metagenomics.</title>
        <authorList>
            <person name="Schulz F."/>
            <person name="Roux S."/>
            <person name="Paez-Espino D."/>
            <person name="Jungbluth S."/>
            <person name="Walsh D.A."/>
            <person name="Denef V.J."/>
            <person name="McMahon K.D."/>
            <person name="Konstantinidis K.T."/>
            <person name="Eloe-Fadrosh E.A."/>
            <person name="Kyrpides N.C."/>
            <person name="Woyke T."/>
        </authorList>
    </citation>
    <scope>NUCLEOTIDE SEQUENCE</scope>
    <source>
        <strain evidence="2">GVMAG-M-3300009182-78</strain>
    </source>
</reference>
<evidence type="ECO:0000259" key="1">
    <source>
        <dbReference type="Pfam" id="PF01755"/>
    </source>
</evidence>